<protein>
    <submittedName>
        <fullName evidence="1">Uncharacterized protein</fullName>
    </submittedName>
</protein>
<sequence length="95" mass="11694">MKKLKHQYRNRIKSQCQYFWGYYPSVRSGAHKHFSTKQEKGYYFLHMIECKGYPIKLRAARGRSLANPWDDYPAYVFDLAKSWKHNSKRRYQYYK</sequence>
<accession>A0ABQ1JST9</accession>
<name>A0ABQ1JST9_9GAMM</name>
<dbReference type="RefSeq" id="WP_188741153.1">
    <property type="nucleotide sequence ID" value="NZ_BMII01000065.1"/>
</dbReference>
<proteinExistence type="predicted"/>
<reference evidence="2" key="1">
    <citation type="journal article" date="2019" name="Int. J. Syst. Evol. Microbiol.">
        <title>The Global Catalogue of Microorganisms (GCM) 10K type strain sequencing project: providing services to taxonomists for standard genome sequencing and annotation.</title>
        <authorList>
            <consortium name="The Broad Institute Genomics Platform"/>
            <consortium name="The Broad Institute Genome Sequencing Center for Infectious Disease"/>
            <person name="Wu L."/>
            <person name="Ma J."/>
        </authorList>
    </citation>
    <scope>NUCLEOTIDE SEQUENCE [LARGE SCALE GENOMIC DNA]</scope>
    <source>
        <strain evidence="2">CGMCC 1.15339</strain>
    </source>
</reference>
<organism evidence="1 2">
    <name type="scientific">Shewanella inventionis</name>
    <dbReference type="NCBI Taxonomy" id="1738770"/>
    <lineage>
        <taxon>Bacteria</taxon>
        <taxon>Pseudomonadati</taxon>
        <taxon>Pseudomonadota</taxon>
        <taxon>Gammaproteobacteria</taxon>
        <taxon>Alteromonadales</taxon>
        <taxon>Shewanellaceae</taxon>
        <taxon>Shewanella</taxon>
    </lineage>
</organism>
<dbReference type="Proteomes" id="UP000617555">
    <property type="component" value="Unassembled WGS sequence"/>
</dbReference>
<keyword evidence="2" id="KW-1185">Reference proteome</keyword>
<gene>
    <name evidence="1" type="ORF">GCM10011607_41200</name>
</gene>
<comment type="caution">
    <text evidence="1">The sequence shown here is derived from an EMBL/GenBank/DDBJ whole genome shotgun (WGS) entry which is preliminary data.</text>
</comment>
<dbReference type="EMBL" id="BMII01000065">
    <property type="protein sequence ID" value="GGB76717.1"/>
    <property type="molecule type" value="Genomic_DNA"/>
</dbReference>
<evidence type="ECO:0000313" key="2">
    <source>
        <dbReference type="Proteomes" id="UP000617555"/>
    </source>
</evidence>
<evidence type="ECO:0000313" key="1">
    <source>
        <dbReference type="EMBL" id="GGB76717.1"/>
    </source>
</evidence>